<reference evidence="4" key="1">
    <citation type="journal article" date="2019" name="Int. J. Syst. Evol. Microbiol.">
        <title>The Global Catalogue of Microorganisms (GCM) 10K type strain sequencing project: providing services to taxonomists for standard genome sequencing and annotation.</title>
        <authorList>
            <consortium name="The Broad Institute Genomics Platform"/>
            <consortium name="The Broad Institute Genome Sequencing Center for Infectious Disease"/>
            <person name="Wu L."/>
            <person name="Ma J."/>
        </authorList>
    </citation>
    <scope>NUCLEOTIDE SEQUENCE [LARGE SCALE GENOMIC DNA]</scope>
    <source>
        <strain evidence="4">KCTC 52168</strain>
    </source>
</reference>
<organism evidence="3 4">
    <name type="scientific">Piscinibacterium candidicorallinum</name>
    <dbReference type="NCBI Taxonomy" id="1793872"/>
    <lineage>
        <taxon>Bacteria</taxon>
        <taxon>Pseudomonadati</taxon>
        <taxon>Pseudomonadota</taxon>
        <taxon>Betaproteobacteria</taxon>
        <taxon>Burkholderiales</taxon>
        <taxon>Piscinibacterium</taxon>
    </lineage>
</organism>
<dbReference type="Proteomes" id="UP001595556">
    <property type="component" value="Unassembled WGS sequence"/>
</dbReference>
<accession>A0ABV7H6B9</accession>
<dbReference type="RefSeq" id="WP_414859563.1">
    <property type="nucleotide sequence ID" value="NZ_CP180191.1"/>
</dbReference>
<keyword evidence="4" id="KW-1185">Reference proteome</keyword>
<sequence length="136" mass="14607">MDGWVVAVMAATIAIVGYAVWTGWSASVLGNALLTLSFLAVLATVPGLMWPCVYTLTQDALIVRAGLRSIRVPYGEIRRIEPTRTLVAGLSLSMNRLAIRVGYDDILVSPRDLAGFQAALQQRVDAARVQDAPHSG</sequence>
<keyword evidence="1" id="KW-0812">Transmembrane</keyword>
<feature type="transmembrane region" description="Helical" evidence="1">
    <location>
        <begin position="31"/>
        <end position="50"/>
    </location>
</feature>
<dbReference type="Pfam" id="PF06713">
    <property type="entry name" value="bPH_4"/>
    <property type="match status" value="1"/>
</dbReference>
<gene>
    <name evidence="3" type="ORF">ACFOEN_11115</name>
</gene>
<dbReference type="InterPro" id="IPR009589">
    <property type="entry name" value="PH_YyaB-like"/>
</dbReference>
<protein>
    <submittedName>
        <fullName evidence="3">PH domain-containing protein</fullName>
    </submittedName>
</protein>
<dbReference type="EMBL" id="JBHRTI010000004">
    <property type="protein sequence ID" value="MFC3148193.1"/>
    <property type="molecule type" value="Genomic_DNA"/>
</dbReference>
<feature type="domain" description="Uncharacterized protein YyaB-like PH" evidence="2">
    <location>
        <begin position="52"/>
        <end position="123"/>
    </location>
</feature>
<comment type="caution">
    <text evidence="3">The sequence shown here is derived from an EMBL/GenBank/DDBJ whole genome shotgun (WGS) entry which is preliminary data.</text>
</comment>
<evidence type="ECO:0000256" key="1">
    <source>
        <dbReference type="SAM" id="Phobius"/>
    </source>
</evidence>
<keyword evidence="1" id="KW-1133">Transmembrane helix</keyword>
<keyword evidence="1" id="KW-0472">Membrane</keyword>
<evidence type="ECO:0000259" key="2">
    <source>
        <dbReference type="Pfam" id="PF06713"/>
    </source>
</evidence>
<evidence type="ECO:0000313" key="3">
    <source>
        <dbReference type="EMBL" id="MFC3148193.1"/>
    </source>
</evidence>
<proteinExistence type="predicted"/>
<name>A0ABV7H6B9_9BURK</name>
<feature type="transmembrane region" description="Helical" evidence="1">
    <location>
        <begin position="6"/>
        <end position="24"/>
    </location>
</feature>
<evidence type="ECO:0000313" key="4">
    <source>
        <dbReference type="Proteomes" id="UP001595556"/>
    </source>
</evidence>